<accession>A0ABR7D7A3</accession>
<name>A0ABR7D7A3_9BACT</name>
<evidence type="ECO:0000313" key="2">
    <source>
        <dbReference type="Proteomes" id="UP000646484"/>
    </source>
</evidence>
<reference evidence="1 2" key="1">
    <citation type="submission" date="2020-08" db="EMBL/GenBank/DDBJ databases">
        <title>Genome public.</title>
        <authorList>
            <person name="Liu C."/>
            <person name="Sun Q."/>
        </authorList>
    </citation>
    <scope>NUCLEOTIDE SEQUENCE [LARGE SCALE GENOMIC DNA]</scope>
    <source>
        <strain evidence="1 2">NSJ-56</strain>
    </source>
</reference>
<organism evidence="1 2">
    <name type="scientific">Butyricimonas hominis</name>
    <dbReference type="NCBI Taxonomy" id="2763032"/>
    <lineage>
        <taxon>Bacteria</taxon>
        <taxon>Pseudomonadati</taxon>
        <taxon>Bacteroidota</taxon>
        <taxon>Bacteroidia</taxon>
        <taxon>Bacteroidales</taxon>
        <taxon>Odoribacteraceae</taxon>
        <taxon>Butyricimonas</taxon>
    </lineage>
</organism>
<dbReference type="EMBL" id="JACOOH010000015">
    <property type="protein sequence ID" value="MBC5623674.1"/>
    <property type="molecule type" value="Genomic_DNA"/>
</dbReference>
<keyword evidence="2" id="KW-1185">Reference proteome</keyword>
<dbReference type="RefSeq" id="WP_186978685.1">
    <property type="nucleotide sequence ID" value="NZ_JACOOH010000015.1"/>
</dbReference>
<evidence type="ECO:0000313" key="1">
    <source>
        <dbReference type="EMBL" id="MBC5623674.1"/>
    </source>
</evidence>
<comment type="caution">
    <text evidence="1">The sequence shown here is derived from an EMBL/GenBank/DDBJ whole genome shotgun (WGS) entry which is preliminary data.</text>
</comment>
<proteinExistence type="predicted"/>
<gene>
    <name evidence="1" type="ORF">H8S64_21515</name>
</gene>
<evidence type="ECO:0008006" key="3">
    <source>
        <dbReference type="Google" id="ProtNLM"/>
    </source>
</evidence>
<sequence>MHSRIFQITTSKVDKENYLNEDTLEQGCSSFYDYCSEITEEERRDNIDYLVNHVLPQSMFEPVDDNTFRYIGGAEEWKREFVDCIHKKVDEITSESALEWIGPVYQLEKTLKNPLNTSYHFYMDEDGFQSYAEESYEFMQFVCKLEPGTLLHIGGVIDYHF</sequence>
<dbReference type="Proteomes" id="UP000646484">
    <property type="component" value="Unassembled WGS sequence"/>
</dbReference>
<protein>
    <recommendedName>
        <fullName evidence="3">SMI1/KNR4 family protein</fullName>
    </recommendedName>
</protein>